<dbReference type="Proteomes" id="UP000577419">
    <property type="component" value="Unassembled WGS sequence"/>
</dbReference>
<evidence type="ECO:0000313" key="4">
    <source>
        <dbReference type="Proteomes" id="UP000577419"/>
    </source>
</evidence>
<reference evidence="3" key="3">
    <citation type="submission" date="2021-05" db="EMBL/GenBank/DDBJ databases">
        <title>Protein family content uncovers lineage relationships and bacterial pathway maintenance mechanisms in DPANN archaea.</title>
        <authorList>
            <person name="Castelle C.J."/>
            <person name="Meheust R."/>
            <person name="Jaffe A.L."/>
            <person name="Seitz K."/>
            <person name="Gong X."/>
            <person name="Baker B.J."/>
            <person name="Banfield J.F."/>
        </authorList>
    </citation>
    <scope>NUCLEOTIDE SEQUENCE</scope>
    <source>
        <strain evidence="3">RIFCSPHIGHO2_01_FULL_GW2011_AR10_43_9</strain>
    </source>
</reference>
<dbReference type="Proteomes" id="UP000683213">
    <property type="component" value="Unassembled WGS sequence"/>
</dbReference>
<gene>
    <name evidence="2" type="ORF">HA237_00460</name>
    <name evidence="3" type="ORF">J4224_02605</name>
</gene>
<dbReference type="EMBL" id="JAGVWF010000035">
    <property type="protein sequence ID" value="MBS3059294.1"/>
    <property type="molecule type" value="Genomic_DNA"/>
</dbReference>
<evidence type="ECO:0000313" key="2">
    <source>
        <dbReference type="EMBL" id="HIH07822.1"/>
    </source>
</evidence>
<reference evidence="3" key="2">
    <citation type="submission" date="2021-03" db="EMBL/GenBank/DDBJ databases">
        <authorList>
            <person name="Jaffe A."/>
        </authorList>
    </citation>
    <scope>NUCLEOTIDE SEQUENCE</scope>
    <source>
        <strain evidence="3">RIFCSPHIGHO2_01_FULL_GW2011_AR10_43_9</strain>
    </source>
</reference>
<keyword evidence="1" id="KW-0175">Coiled coil</keyword>
<organism evidence="2 4">
    <name type="scientific">Candidatus Iainarchaeum sp</name>
    <dbReference type="NCBI Taxonomy" id="3101447"/>
    <lineage>
        <taxon>Archaea</taxon>
        <taxon>Candidatus Iainarchaeota</taxon>
        <taxon>Candidatus Iainarchaeia</taxon>
        <taxon>Candidatus Iainarchaeales</taxon>
        <taxon>Candidatus Iainarchaeaceae</taxon>
        <taxon>Candidatus Iainarchaeum</taxon>
    </lineage>
</organism>
<dbReference type="EMBL" id="DUFG01000004">
    <property type="protein sequence ID" value="HIH07822.1"/>
    <property type="molecule type" value="Genomic_DNA"/>
</dbReference>
<accession>A0A7J4IQW9</accession>
<feature type="coiled-coil region" evidence="1">
    <location>
        <begin position="37"/>
        <end position="67"/>
    </location>
</feature>
<evidence type="ECO:0000313" key="3">
    <source>
        <dbReference type="EMBL" id="MBS3059294.1"/>
    </source>
</evidence>
<protein>
    <submittedName>
        <fullName evidence="2">Uncharacterized protein</fullName>
    </submittedName>
</protein>
<proteinExistence type="predicted"/>
<evidence type="ECO:0000256" key="1">
    <source>
        <dbReference type="SAM" id="Coils"/>
    </source>
</evidence>
<dbReference type="AlphaFoldDB" id="A0A7J4IQW9"/>
<comment type="caution">
    <text evidence="2">The sequence shown here is derived from an EMBL/GenBank/DDBJ whole genome shotgun (WGS) entry which is preliminary data.</text>
</comment>
<name>A0A7J4IQW9_9ARCH</name>
<sequence length="92" mass="10713">MDFFELAVFRLACREAISERKARVLAALHRKKGMNLLELSEETGIELEELIKEINEENEEKMIAERNGKYFICNELELLEKLISTKEVIEAV</sequence>
<reference evidence="2" key="1">
    <citation type="journal article" date="2020" name="bioRxiv">
        <title>A rank-normalized archaeal taxonomy based on genome phylogeny resolves widespread incomplete and uneven classifications.</title>
        <authorList>
            <person name="Rinke C."/>
            <person name="Chuvochina M."/>
            <person name="Mussig A.J."/>
            <person name="Chaumeil P.-A."/>
            <person name="Waite D.W."/>
            <person name="Whitman W.B."/>
            <person name="Parks D.H."/>
            <person name="Hugenholtz P."/>
        </authorList>
    </citation>
    <scope>NUCLEOTIDE SEQUENCE</scope>
    <source>
        <strain evidence="2">UBA10011</strain>
    </source>
</reference>